<dbReference type="GO" id="GO:0005525">
    <property type="term" value="F:GTP binding"/>
    <property type="evidence" value="ECO:0007669"/>
    <property type="project" value="UniProtKB-UniRule"/>
</dbReference>
<dbReference type="Proteomes" id="UP000266091">
    <property type="component" value="Unassembled WGS sequence"/>
</dbReference>
<gene>
    <name evidence="1 3" type="primary">rsgA</name>
    <name evidence="3" type="ORF">MESMUL_01950</name>
</gene>
<dbReference type="AlphaFoldDB" id="A0A388SBJ4"/>
<dbReference type="Gene3D" id="2.40.50.140">
    <property type="entry name" value="Nucleic acid-binding proteins"/>
    <property type="match status" value="1"/>
</dbReference>
<organism evidence="3 4">
    <name type="scientific">Mesosutterella multiformis</name>
    <dbReference type="NCBI Taxonomy" id="2259133"/>
    <lineage>
        <taxon>Bacteria</taxon>
        <taxon>Pseudomonadati</taxon>
        <taxon>Pseudomonadota</taxon>
        <taxon>Betaproteobacteria</taxon>
        <taxon>Burkholderiales</taxon>
        <taxon>Sutterellaceae</taxon>
        <taxon>Mesosutterella</taxon>
    </lineage>
</organism>
<dbReference type="PANTHER" id="PTHR32120:SF11">
    <property type="entry name" value="SMALL RIBOSOMAL SUBUNIT BIOGENESIS GTPASE RSGA 1, MITOCHONDRIAL-RELATED"/>
    <property type="match status" value="1"/>
</dbReference>
<comment type="similarity">
    <text evidence="1">Belongs to the TRAFAC class YlqF/YawG GTPase family. RsgA subfamily.</text>
</comment>
<feature type="binding site" evidence="1">
    <location>
        <position position="271"/>
    </location>
    <ligand>
        <name>Zn(2+)</name>
        <dbReference type="ChEBI" id="CHEBI:29105"/>
    </ligand>
</feature>
<keyword evidence="1" id="KW-0690">Ribosome biogenesis</keyword>
<evidence type="ECO:0000256" key="1">
    <source>
        <dbReference type="HAMAP-Rule" id="MF_01820"/>
    </source>
</evidence>
<protein>
    <recommendedName>
        <fullName evidence="1">Small ribosomal subunit biogenesis GTPase RsgA</fullName>
        <ecNumber evidence="1">3.6.1.-</ecNumber>
    </recommendedName>
</protein>
<comment type="function">
    <text evidence="1">One of several proteins that assist in the late maturation steps of the functional core of the 30S ribosomal subunit. Helps release RbfA from mature subunits. May play a role in the assembly of ribosomal proteins into the subunit. Circularly permuted GTPase that catalyzes slow GTP hydrolysis, GTPase activity is stimulated by the 30S ribosomal subunit.</text>
</comment>
<keyword evidence="1" id="KW-0547">Nucleotide-binding</keyword>
<dbReference type="Gene3D" id="3.40.50.300">
    <property type="entry name" value="P-loop containing nucleotide triphosphate hydrolases"/>
    <property type="match status" value="1"/>
</dbReference>
<feature type="binding site" evidence="1">
    <location>
        <position position="266"/>
    </location>
    <ligand>
        <name>Zn(2+)</name>
        <dbReference type="ChEBI" id="CHEBI:29105"/>
    </ligand>
</feature>
<dbReference type="SUPFAM" id="SSF52540">
    <property type="entry name" value="P-loop containing nucleoside triphosphate hydrolases"/>
    <property type="match status" value="1"/>
</dbReference>
<dbReference type="PANTHER" id="PTHR32120">
    <property type="entry name" value="SMALL RIBOSOMAL SUBUNIT BIOGENESIS GTPASE RSGA"/>
    <property type="match status" value="1"/>
</dbReference>
<dbReference type="InterPro" id="IPR004881">
    <property type="entry name" value="Ribosome_biogen_GTPase_RsgA"/>
</dbReference>
<dbReference type="EC" id="3.6.1.-" evidence="1"/>
<dbReference type="Pfam" id="PF03193">
    <property type="entry name" value="RsgA_GTPase"/>
    <property type="match status" value="1"/>
</dbReference>
<feature type="binding site" evidence="1">
    <location>
        <begin position="130"/>
        <end position="133"/>
    </location>
    <ligand>
        <name>GTP</name>
        <dbReference type="ChEBI" id="CHEBI:37565"/>
    </ligand>
</feature>
<keyword evidence="1" id="KW-0963">Cytoplasm</keyword>
<dbReference type="GO" id="GO:0003924">
    <property type="term" value="F:GTPase activity"/>
    <property type="evidence" value="ECO:0007669"/>
    <property type="project" value="UniProtKB-UniRule"/>
</dbReference>
<feature type="domain" description="EngC GTPase" evidence="2">
    <location>
        <begin position="91"/>
        <end position="240"/>
    </location>
</feature>
<evidence type="ECO:0000313" key="4">
    <source>
        <dbReference type="Proteomes" id="UP000266091"/>
    </source>
</evidence>
<dbReference type="GO" id="GO:0046872">
    <property type="term" value="F:metal ion binding"/>
    <property type="evidence" value="ECO:0007669"/>
    <property type="project" value="UniProtKB-KW"/>
</dbReference>
<dbReference type="EMBL" id="BGZJ01000001">
    <property type="protein sequence ID" value="GBO92841.1"/>
    <property type="molecule type" value="Genomic_DNA"/>
</dbReference>
<comment type="subcellular location">
    <subcellularLocation>
        <location evidence="1">Cytoplasm</location>
    </subcellularLocation>
</comment>
<dbReference type="PROSITE" id="PS50936">
    <property type="entry name" value="ENGC_GTPASE"/>
    <property type="match status" value="1"/>
</dbReference>
<name>A0A388SBJ4_9BURK</name>
<evidence type="ECO:0000313" key="3">
    <source>
        <dbReference type="EMBL" id="GBO92841.1"/>
    </source>
</evidence>
<dbReference type="GO" id="GO:0005737">
    <property type="term" value="C:cytoplasm"/>
    <property type="evidence" value="ECO:0007669"/>
    <property type="project" value="UniProtKB-SubCell"/>
</dbReference>
<comment type="subunit">
    <text evidence="1">Monomer. Associates with 30S ribosomal subunit, binds 16S rRNA.</text>
</comment>
<dbReference type="GO" id="GO:0019843">
    <property type="term" value="F:rRNA binding"/>
    <property type="evidence" value="ECO:0007669"/>
    <property type="project" value="UniProtKB-KW"/>
</dbReference>
<proteinExistence type="inferred from homology"/>
<dbReference type="GO" id="GO:0042274">
    <property type="term" value="P:ribosomal small subunit biogenesis"/>
    <property type="evidence" value="ECO:0007669"/>
    <property type="project" value="UniProtKB-UniRule"/>
</dbReference>
<dbReference type="CDD" id="cd01854">
    <property type="entry name" value="YjeQ_EngC"/>
    <property type="match status" value="1"/>
</dbReference>
<dbReference type="RefSeq" id="WP_116269350.1">
    <property type="nucleotide sequence ID" value="NZ_BGZJ01000001.1"/>
</dbReference>
<dbReference type="OrthoDB" id="9809485at2"/>
<reference evidence="3 4" key="1">
    <citation type="journal article" date="2018" name="Int. J. Syst. Evol. Microbiol.">
        <title>Mesosutterella multiformis gen. nov., sp. nov., a member of the family Sutterellaceae and Sutterella megalosphaeroides sp. nov., isolated from human faeces.</title>
        <authorList>
            <person name="Sakamoto M."/>
            <person name="Ikeyama N."/>
            <person name="Kunihiro T."/>
            <person name="Iino T."/>
            <person name="Yuki M."/>
            <person name="Ohkuma M."/>
        </authorList>
    </citation>
    <scope>NUCLEOTIDE SEQUENCE [LARGE SCALE GENOMIC DNA]</scope>
    <source>
        <strain evidence="3 4">4NBBH2</strain>
    </source>
</reference>
<comment type="cofactor">
    <cofactor evidence="1">
        <name>Zn(2+)</name>
        <dbReference type="ChEBI" id="CHEBI:29105"/>
    </cofactor>
    <text evidence="1">Binds 1 zinc ion per subunit.</text>
</comment>
<keyword evidence="1" id="KW-0699">rRNA-binding</keyword>
<accession>A0A388SBJ4</accession>
<feature type="binding site" evidence="1">
    <location>
        <begin position="184"/>
        <end position="192"/>
    </location>
    <ligand>
        <name>GTP</name>
        <dbReference type="ChEBI" id="CHEBI:37565"/>
    </ligand>
</feature>
<dbReference type="InterPro" id="IPR012340">
    <property type="entry name" value="NA-bd_OB-fold"/>
</dbReference>
<dbReference type="InterPro" id="IPR027417">
    <property type="entry name" value="P-loop_NTPase"/>
</dbReference>
<dbReference type="Gene3D" id="1.10.40.50">
    <property type="entry name" value="Probable gtpase engc, domain 3"/>
    <property type="match status" value="1"/>
</dbReference>
<evidence type="ECO:0000259" key="2">
    <source>
        <dbReference type="PROSITE" id="PS50936"/>
    </source>
</evidence>
<dbReference type="HAMAP" id="MF_01820">
    <property type="entry name" value="GTPase_RsgA"/>
    <property type="match status" value="1"/>
</dbReference>
<feature type="binding site" evidence="1">
    <location>
        <position position="273"/>
    </location>
    <ligand>
        <name>Zn(2+)</name>
        <dbReference type="ChEBI" id="CHEBI:29105"/>
    </ligand>
</feature>
<dbReference type="InterPro" id="IPR010914">
    <property type="entry name" value="RsgA_GTPase_dom"/>
</dbReference>
<keyword evidence="1" id="KW-0694">RNA-binding</keyword>
<keyword evidence="1" id="KW-0862">Zinc</keyword>
<keyword evidence="4" id="KW-1185">Reference proteome</keyword>
<feature type="binding site" evidence="1">
    <location>
        <position position="279"/>
    </location>
    <ligand>
        <name>Zn(2+)</name>
        <dbReference type="ChEBI" id="CHEBI:29105"/>
    </ligand>
</feature>
<sequence>MARPAKPKKSAASESLLTGRVTRSHGRHHFVQGPDGALYEAHRRGRKGDVVVGDMVRYSEPSGGVVAIEEVLPRTSLLFRSDEWRTKELASNIDLVAIVFASRPTFNPWFIWKALLAATKAGITPIVIRNKTDLEEGREEADAALRQLEALGYETLSISAGSKPEEAKPILETRFAHHKTLFVGQSGMGKSTILNLLIPDAGARTREFSEALDLGKQTTTVTCWYDYGEDGAIVDSPGFQEFGLEHLDFDDVILGMPDIRQYVTGCRYFNCRHLNEPQCGVKDAVARGDIDPKRYEFYRDTVERILKRPKY</sequence>
<accession>A0A401LLF5</accession>
<keyword evidence="1" id="KW-0479">Metal-binding</keyword>
<keyword evidence="1" id="KW-0378">Hydrolase</keyword>
<comment type="caution">
    <text evidence="3">The sequence shown here is derived from an EMBL/GenBank/DDBJ whole genome shotgun (WGS) entry which is preliminary data.</text>
</comment>
<dbReference type="NCBIfam" id="TIGR00157">
    <property type="entry name" value="ribosome small subunit-dependent GTPase A"/>
    <property type="match status" value="1"/>
</dbReference>
<keyword evidence="1" id="KW-0342">GTP-binding</keyword>